<protein>
    <recommendedName>
        <fullName evidence="6">S-protein homolog</fullName>
    </recommendedName>
</protein>
<accession>A0A2P5CYG2</accession>
<evidence type="ECO:0000256" key="2">
    <source>
        <dbReference type="ARBA" id="ARBA00005581"/>
    </source>
</evidence>
<keyword evidence="8" id="KW-1185">Reference proteome</keyword>
<evidence type="ECO:0000313" key="8">
    <source>
        <dbReference type="Proteomes" id="UP000237000"/>
    </source>
</evidence>
<dbReference type="OrthoDB" id="1900999at2759"/>
<dbReference type="Pfam" id="PF05938">
    <property type="entry name" value="Self-incomp_S1"/>
    <property type="match status" value="1"/>
</dbReference>
<evidence type="ECO:0000256" key="3">
    <source>
        <dbReference type="ARBA" id="ARBA00022471"/>
    </source>
</evidence>
<evidence type="ECO:0000256" key="5">
    <source>
        <dbReference type="ARBA" id="ARBA00022729"/>
    </source>
</evidence>
<dbReference type="Proteomes" id="UP000237000">
    <property type="component" value="Unassembled WGS sequence"/>
</dbReference>
<comment type="caution">
    <text evidence="7">The sequence shown here is derived from an EMBL/GenBank/DDBJ whole genome shotgun (WGS) entry which is preliminary data.</text>
</comment>
<evidence type="ECO:0000313" key="7">
    <source>
        <dbReference type="EMBL" id="PON66083.1"/>
    </source>
</evidence>
<name>A0A2P5CYG2_TREOI</name>
<dbReference type="AlphaFoldDB" id="A0A2P5CYG2"/>
<evidence type="ECO:0000256" key="6">
    <source>
        <dbReference type="RuleBase" id="RU367044"/>
    </source>
</evidence>
<dbReference type="InterPro" id="IPR010264">
    <property type="entry name" value="Self-incomp_S1"/>
</dbReference>
<reference evidence="8" key="1">
    <citation type="submission" date="2016-06" db="EMBL/GenBank/DDBJ databases">
        <title>Parallel loss of symbiosis genes in relatives of nitrogen-fixing non-legume Parasponia.</title>
        <authorList>
            <person name="Van Velzen R."/>
            <person name="Holmer R."/>
            <person name="Bu F."/>
            <person name="Rutten L."/>
            <person name="Van Zeijl A."/>
            <person name="Liu W."/>
            <person name="Santuari L."/>
            <person name="Cao Q."/>
            <person name="Sharma T."/>
            <person name="Shen D."/>
            <person name="Roswanjaya Y."/>
            <person name="Wardhani T."/>
            <person name="Kalhor M.S."/>
            <person name="Jansen J."/>
            <person name="Van den Hoogen J."/>
            <person name="Gungor B."/>
            <person name="Hartog M."/>
            <person name="Hontelez J."/>
            <person name="Verver J."/>
            <person name="Yang W.-C."/>
            <person name="Schijlen E."/>
            <person name="Repin R."/>
            <person name="Schilthuizen M."/>
            <person name="Schranz E."/>
            <person name="Heidstra R."/>
            <person name="Miyata K."/>
            <person name="Fedorova E."/>
            <person name="Kohlen W."/>
            <person name="Bisseling T."/>
            <person name="Smit S."/>
            <person name="Geurts R."/>
        </authorList>
    </citation>
    <scope>NUCLEOTIDE SEQUENCE [LARGE SCALE GENOMIC DNA]</scope>
    <source>
        <strain evidence="8">cv. RG33-2</strain>
    </source>
</reference>
<evidence type="ECO:0000256" key="4">
    <source>
        <dbReference type="ARBA" id="ARBA00022525"/>
    </source>
</evidence>
<dbReference type="GO" id="GO:0005576">
    <property type="term" value="C:extracellular region"/>
    <property type="evidence" value="ECO:0007669"/>
    <property type="project" value="UniProtKB-SubCell"/>
</dbReference>
<comment type="similarity">
    <text evidence="2 6">Belongs to the plant self-incompatibility (S1) protein family.</text>
</comment>
<keyword evidence="3 6" id="KW-0713">Self-incompatibility</keyword>
<proteinExistence type="inferred from homology"/>
<gene>
    <name evidence="7" type="ORF">TorRG33x02_268930</name>
</gene>
<dbReference type="PANTHER" id="PTHR31232">
    <property type="match status" value="1"/>
</dbReference>
<feature type="signal peptide" evidence="6">
    <location>
        <begin position="1"/>
        <end position="26"/>
    </location>
</feature>
<dbReference type="EMBL" id="JXTC01000315">
    <property type="protein sequence ID" value="PON66083.1"/>
    <property type="molecule type" value="Genomic_DNA"/>
</dbReference>
<keyword evidence="5 6" id="KW-0732">Signal</keyword>
<comment type="subcellular location">
    <subcellularLocation>
        <location evidence="1 6">Secreted</location>
    </subcellularLocation>
</comment>
<dbReference type="InParanoid" id="A0A2P5CYG2"/>
<keyword evidence="4 6" id="KW-0964">Secreted</keyword>
<dbReference type="PANTHER" id="PTHR31232:SF149">
    <property type="entry name" value="S-PROTEIN HOMOLOG"/>
    <property type="match status" value="1"/>
</dbReference>
<sequence length="136" mass="16013">MSNITLQTMMLLLVLVLTSTSTTVVGRTHVRIMNELQPEYLNLTAHCKSKDDDLGIQEIPYGEFFEFGFKPNVWGTTLFFCSMKWDENSPPRYFDIYKSGRDKAKRSLYWWMIKVDGPCMLNWKTSDFDICYPWNN</sequence>
<evidence type="ECO:0000256" key="1">
    <source>
        <dbReference type="ARBA" id="ARBA00004613"/>
    </source>
</evidence>
<organism evidence="7 8">
    <name type="scientific">Trema orientale</name>
    <name type="common">Charcoal tree</name>
    <name type="synonym">Celtis orientalis</name>
    <dbReference type="NCBI Taxonomy" id="63057"/>
    <lineage>
        <taxon>Eukaryota</taxon>
        <taxon>Viridiplantae</taxon>
        <taxon>Streptophyta</taxon>
        <taxon>Embryophyta</taxon>
        <taxon>Tracheophyta</taxon>
        <taxon>Spermatophyta</taxon>
        <taxon>Magnoliopsida</taxon>
        <taxon>eudicotyledons</taxon>
        <taxon>Gunneridae</taxon>
        <taxon>Pentapetalae</taxon>
        <taxon>rosids</taxon>
        <taxon>fabids</taxon>
        <taxon>Rosales</taxon>
        <taxon>Cannabaceae</taxon>
        <taxon>Trema</taxon>
    </lineage>
</organism>
<dbReference type="GO" id="GO:0060320">
    <property type="term" value="P:rejection of self pollen"/>
    <property type="evidence" value="ECO:0007669"/>
    <property type="project" value="UniProtKB-KW"/>
</dbReference>
<feature type="chain" id="PRO_5025093825" description="S-protein homolog" evidence="6">
    <location>
        <begin position="27"/>
        <end position="136"/>
    </location>
</feature>